<dbReference type="PANTHER" id="PTHR36575">
    <property type="entry name" value="BINDING PROTEIN, PUTATIVE (AFU_ORTHOLOGUE AFUA_1G14430)-RELATED"/>
    <property type="match status" value="1"/>
</dbReference>
<dbReference type="Proteomes" id="UP001146120">
    <property type="component" value="Unassembled WGS sequence"/>
</dbReference>
<keyword evidence="4" id="KW-0732">Signal</keyword>
<dbReference type="Gene3D" id="2.70.50.70">
    <property type="match status" value="1"/>
</dbReference>
<keyword evidence="2" id="KW-0186">Copper</keyword>
<accession>A0AAV2ZA79</accession>
<feature type="compositionally biased region" description="Low complexity" evidence="3">
    <location>
        <begin position="190"/>
        <end position="209"/>
    </location>
</feature>
<feature type="chain" id="PRO_5043875730" description="Chitin-binding type-4 domain-containing protein" evidence="4">
    <location>
        <begin position="19"/>
        <end position="254"/>
    </location>
</feature>
<reference evidence="5" key="1">
    <citation type="submission" date="2022-11" db="EMBL/GenBank/DDBJ databases">
        <authorList>
            <person name="Morgan W.R."/>
            <person name="Tartar A."/>
        </authorList>
    </citation>
    <scope>NUCLEOTIDE SEQUENCE</scope>
    <source>
        <strain evidence="5">ARSEF 373</strain>
    </source>
</reference>
<evidence type="ECO:0000256" key="2">
    <source>
        <dbReference type="ARBA" id="ARBA00023008"/>
    </source>
</evidence>
<reference evidence="5" key="2">
    <citation type="journal article" date="2023" name="Microbiol Resour">
        <title>Decontamination and Annotation of the Draft Genome Sequence of the Oomycete Lagenidium giganteum ARSEF 373.</title>
        <authorList>
            <person name="Morgan W.R."/>
            <person name="Tartar A."/>
        </authorList>
    </citation>
    <scope>NUCLEOTIDE SEQUENCE</scope>
    <source>
        <strain evidence="5">ARSEF 373</strain>
    </source>
</reference>
<evidence type="ECO:0008006" key="7">
    <source>
        <dbReference type="Google" id="ProtNLM"/>
    </source>
</evidence>
<evidence type="ECO:0000313" key="5">
    <source>
        <dbReference type="EMBL" id="DBA03216.1"/>
    </source>
</evidence>
<comment type="caution">
    <text evidence="5">The sequence shown here is derived from an EMBL/GenBank/DDBJ whole genome shotgun (WGS) entry which is preliminary data.</text>
</comment>
<evidence type="ECO:0000256" key="4">
    <source>
        <dbReference type="SAM" id="SignalP"/>
    </source>
</evidence>
<organism evidence="5 6">
    <name type="scientific">Lagenidium giganteum</name>
    <dbReference type="NCBI Taxonomy" id="4803"/>
    <lineage>
        <taxon>Eukaryota</taxon>
        <taxon>Sar</taxon>
        <taxon>Stramenopiles</taxon>
        <taxon>Oomycota</taxon>
        <taxon>Peronosporomycetes</taxon>
        <taxon>Pythiales</taxon>
        <taxon>Pythiaceae</taxon>
    </lineage>
</organism>
<keyword evidence="6" id="KW-1185">Reference proteome</keyword>
<gene>
    <name evidence="5" type="ORF">N0F65_003936</name>
</gene>
<dbReference type="AlphaFoldDB" id="A0AAV2ZA79"/>
<evidence type="ECO:0000256" key="3">
    <source>
        <dbReference type="SAM" id="MobiDB-lite"/>
    </source>
</evidence>
<dbReference type="EMBL" id="DAKRPA010000022">
    <property type="protein sequence ID" value="DBA03216.1"/>
    <property type="molecule type" value="Genomic_DNA"/>
</dbReference>
<proteinExistence type="predicted"/>
<evidence type="ECO:0000256" key="1">
    <source>
        <dbReference type="ARBA" id="ARBA00001973"/>
    </source>
</evidence>
<dbReference type="InterPro" id="IPR052282">
    <property type="entry name" value="Starch-active_LPMO"/>
</dbReference>
<name>A0AAV2ZA79_9STRA</name>
<evidence type="ECO:0000313" key="6">
    <source>
        <dbReference type="Proteomes" id="UP001146120"/>
    </source>
</evidence>
<dbReference type="PANTHER" id="PTHR36575:SF2">
    <property type="entry name" value="CHITIN-BINDING TYPE-4 DOMAIN-CONTAINING PROTEIN-RELATED"/>
    <property type="match status" value="1"/>
</dbReference>
<feature type="signal peptide" evidence="4">
    <location>
        <begin position="1"/>
        <end position="18"/>
    </location>
</feature>
<sequence length="254" mass="26787">MKLTTVIALACLFATAHPHGGMIEPKCRGLTTMKLNIDNTFGFPINMRGDYTNGKGGKCFGFTPDTNLQPIPFGQSKIKMRANDGANHVGPCTAFLIDPTNQSNKIKVGEMNDCMRSLHPGPGNKGDAPIPAEMTINVPKDNLPCKNGHCVLQFVWEASHLAPHEFYDNCADVKIGGGDAAPVSPPSTNPISAPVSGPAAGPSSAPLPGLVTPPGSENKGGYEYVGSHPDKASMTVWCNQNCPAFCPGDICKKK</sequence>
<comment type="cofactor">
    <cofactor evidence="1">
        <name>Cu(2+)</name>
        <dbReference type="ChEBI" id="CHEBI:29036"/>
    </cofactor>
</comment>
<feature type="region of interest" description="Disordered" evidence="3">
    <location>
        <begin position="181"/>
        <end position="215"/>
    </location>
</feature>
<protein>
    <recommendedName>
        <fullName evidence="7">Chitin-binding type-4 domain-containing protein</fullName>
    </recommendedName>
</protein>